<proteinExistence type="predicted"/>
<dbReference type="GO" id="GO:0016787">
    <property type="term" value="F:hydrolase activity"/>
    <property type="evidence" value="ECO:0007669"/>
    <property type="project" value="UniProtKB-KW"/>
</dbReference>
<dbReference type="InterPro" id="IPR002761">
    <property type="entry name" value="Diphthami_syn_dom"/>
</dbReference>
<sequence length="236" mass="26412">MNPRRVLLSWSSGKDSAWTLYRLRAEPRTEVVGLLTSFNQTANRVSMHAVRRELVEAQAAELDLPLWPVLLPDPCSNEAYEREMARAITRARQEQVTHIAFGDLFLEDVRDYRIGQLKGTGVEPLFPLWGTPTATPDLAQSMLGDGLKAIVTCVDTQRLPETFLGRTFDATFLSELPPHADPCGEWGEFHTFCFGGPMFRSELSVRAGQRVRSGQFGFTDVLLDNVCMNLALPSVR</sequence>
<dbReference type="Gene3D" id="3.90.1490.10">
    <property type="entry name" value="putative n-type atp pyrophosphatase, domain 2"/>
    <property type="match status" value="1"/>
</dbReference>
<organism evidence="2 3">
    <name type="scientific">Eiseniibacteriota bacterium</name>
    <dbReference type="NCBI Taxonomy" id="2212470"/>
    <lineage>
        <taxon>Bacteria</taxon>
        <taxon>Candidatus Eiseniibacteriota</taxon>
    </lineage>
</organism>
<evidence type="ECO:0000313" key="3">
    <source>
        <dbReference type="Proteomes" id="UP000319829"/>
    </source>
</evidence>
<name>A0A538SUM6_UNCEI</name>
<evidence type="ECO:0000259" key="1">
    <source>
        <dbReference type="Pfam" id="PF01902"/>
    </source>
</evidence>
<keyword evidence="2" id="KW-0378">Hydrolase</keyword>
<dbReference type="InterPro" id="IPR014729">
    <property type="entry name" value="Rossmann-like_a/b/a_fold"/>
</dbReference>
<gene>
    <name evidence="2" type="ORF">E6K74_03945</name>
</gene>
<comment type="caution">
    <text evidence="2">The sequence shown here is derived from an EMBL/GenBank/DDBJ whole genome shotgun (WGS) entry which is preliminary data.</text>
</comment>
<dbReference type="SUPFAM" id="SSF52402">
    <property type="entry name" value="Adenine nucleotide alpha hydrolases-like"/>
    <property type="match status" value="1"/>
</dbReference>
<dbReference type="AlphaFoldDB" id="A0A538SUM6"/>
<reference evidence="2 3" key="1">
    <citation type="journal article" date="2019" name="Nat. Microbiol.">
        <title>Mediterranean grassland soil C-N compound turnover is dependent on rainfall and depth, and is mediated by genomically divergent microorganisms.</title>
        <authorList>
            <person name="Diamond S."/>
            <person name="Andeer P.F."/>
            <person name="Li Z."/>
            <person name="Crits-Christoph A."/>
            <person name="Burstein D."/>
            <person name="Anantharaman K."/>
            <person name="Lane K.R."/>
            <person name="Thomas B.C."/>
            <person name="Pan C."/>
            <person name="Northen T.R."/>
            <person name="Banfield J.F."/>
        </authorList>
    </citation>
    <scope>NUCLEOTIDE SEQUENCE [LARGE SCALE GENOMIC DNA]</scope>
    <source>
        <strain evidence="2">WS_4</strain>
    </source>
</reference>
<evidence type="ECO:0000313" key="2">
    <source>
        <dbReference type="EMBL" id="TMQ55092.1"/>
    </source>
</evidence>
<protein>
    <submittedName>
        <fullName evidence="2">Adenine nucleotide alpha hydrolase</fullName>
    </submittedName>
</protein>
<feature type="domain" description="Diphthamide synthase" evidence="1">
    <location>
        <begin position="6"/>
        <end position="221"/>
    </location>
</feature>
<dbReference type="Pfam" id="PF01902">
    <property type="entry name" value="Diphthami_syn_2"/>
    <property type="match status" value="1"/>
</dbReference>
<dbReference type="Gene3D" id="3.40.50.620">
    <property type="entry name" value="HUPs"/>
    <property type="match status" value="1"/>
</dbReference>
<dbReference type="EMBL" id="VBOU01000042">
    <property type="protein sequence ID" value="TMQ55092.1"/>
    <property type="molecule type" value="Genomic_DNA"/>
</dbReference>
<dbReference type="Proteomes" id="UP000319829">
    <property type="component" value="Unassembled WGS sequence"/>
</dbReference>
<accession>A0A538SUM6</accession>